<dbReference type="PANTHER" id="PTHR47324">
    <property type="entry name" value="PROTEIN IRG-7-RELATED"/>
    <property type="match status" value="1"/>
</dbReference>
<dbReference type="InterPro" id="IPR057085">
    <property type="entry name" value="Ig_Irg-7"/>
</dbReference>
<dbReference type="PANTHER" id="PTHR47324:SF2">
    <property type="entry name" value="EGF-LIKE DOMAIN-CONTAINING PROTEIN-RELATED"/>
    <property type="match status" value="1"/>
</dbReference>
<evidence type="ECO:0000313" key="3">
    <source>
        <dbReference type="Proteomes" id="UP001331761"/>
    </source>
</evidence>
<comment type="caution">
    <text evidence="2">The sequence shown here is derived from an EMBL/GenBank/DDBJ whole genome shotgun (WGS) entry which is preliminary data.</text>
</comment>
<dbReference type="SMART" id="SM00327">
    <property type="entry name" value="VWA"/>
    <property type="match status" value="1"/>
</dbReference>
<dbReference type="Proteomes" id="UP001331761">
    <property type="component" value="Unassembled WGS sequence"/>
</dbReference>
<sequence length="295" mass="32364">DENNTIVVHADGLVNGTLTYVQVVAPGGLGLQHTSVLLPRDTKKCSYEYYAPVSFFCSYEQYIIIVYGTDSQGATFRRKYLTNCVSTRPPPLPARPTCDLSEVTQDLLFVLDSSQQNADSENTFKSIRNFAVQTQLPFRFSADYAQVAAMTLADTAQGGFSYNAAEHSFDNVQMLLSNLTYLGRPGQNVTSAMQLTISSYGSTNQGYRKPARHLMVYVTSSNPTDDDPASLLYAIRRQGLYQIAIVTLNLTPSDKLLSLVNERCLYQAASVDSLMSYGVNFVQGLACADTPLCGN</sequence>
<accession>A0AAN8FAM9</accession>
<feature type="non-terminal residue" evidence="2">
    <location>
        <position position="1"/>
    </location>
</feature>
<dbReference type="PROSITE" id="PS50234">
    <property type="entry name" value="VWFA"/>
    <property type="match status" value="1"/>
</dbReference>
<reference evidence="2 3" key="1">
    <citation type="submission" date="2019-10" db="EMBL/GenBank/DDBJ databases">
        <title>Assembly and Annotation for the nematode Trichostrongylus colubriformis.</title>
        <authorList>
            <person name="Martin J."/>
        </authorList>
    </citation>
    <scope>NUCLEOTIDE SEQUENCE [LARGE SCALE GENOMIC DNA]</scope>
    <source>
        <strain evidence="2">G859</strain>
        <tissue evidence="2">Whole worm</tissue>
    </source>
</reference>
<evidence type="ECO:0000259" key="1">
    <source>
        <dbReference type="PROSITE" id="PS50234"/>
    </source>
</evidence>
<proteinExistence type="predicted"/>
<organism evidence="2 3">
    <name type="scientific">Trichostrongylus colubriformis</name>
    <name type="common">Black scour worm</name>
    <dbReference type="NCBI Taxonomy" id="6319"/>
    <lineage>
        <taxon>Eukaryota</taxon>
        <taxon>Metazoa</taxon>
        <taxon>Ecdysozoa</taxon>
        <taxon>Nematoda</taxon>
        <taxon>Chromadorea</taxon>
        <taxon>Rhabditida</taxon>
        <taxon>Rhabditina</taxon>
        <taxon>Rhabditomorpha</taxon>
        <taxon>Strongyloidea</taxon>
        <taxon>Trichostrongylidae</taxon>
        <taxon>Trichostrongylus</taxon>
    </lineage>
</organism>
<name>A0AAN8FAM9_TRICO</name>
<dbReference type="AlphaFoldDB" id="A0AAN8FAM9"/>
<keyword evidence="3" id="KW-1185">Reference proteome</keyword>
<dbReference type="Pfam" id="PF00092">
    <property type="entry name" value="VWA"/>
    <property type="match status" value="1"/>
</dbReference>
<dbReference type="SUPFAM" id="SSF53300">
    <property type="entry name" value="vWA-like"/>
    <property type="match status" value="1"/>
</dbReference>
<dbReference type="Gene3D" id="3.40.50.410">
    <property type="entry name" value="von Willebrand factor, type A domain"/>
    <property type="match status" value="1"/>
</dbReference>
<dbReference type="InterPro" id="IPR053295">
    <property type="entry name" value="Innate_immunity_reg"/>
</dbReference>
<evidence type="ECO:0000313" key="2">
    <source>
        <dbReference type="EMBL" id="KAK5975821.1"/>
    </source>
</evidence>
<dbReference type="InterPro" id="IPR002035">
    <property type="entry name" value="VWF_A"/>
</dbReference>
<gene>
    <name evidence="2" type="ORF">GCK32_007155</name>
</gene>
<protein>
    <submittedName>
        <fullName evidence="2">VWFA domain-containing protein</fullName>
    </submittedName>
</protein>
<dbReference type="EMBL" id="WIXE01012596">
    <property type="protein sequence ID" value="KAK5975821.1"/>
    <property type="molecule type" value="Genomic_DNA"/>
</dbReference>
<dbReference type="InterPro" id="IPR036465">
    <property type="entry name" value="vWFA_dom_sf"/>
</dbReference>
<dbReference type="Pfam" id="PF24415">
    <property type="entry name" value="Ig_Irg-7"/>
    <property type="match status" value="1"/>
</dbReference>
<feature type="domain" description="VWFA" evidence="1">
    <location>
        <begin position="106"/>
        <end position="285"/>
    </location>
</feature>